<dbReference type="Proteomes" id="UP001207930">
    <property type="component" value="Unassembled WGS sequence"/>
</dbReference>
<dbReference type="EMBL" id="JAPDDS010000005">
    <property type="protein sequence ID" value="MCW1885283.1"/>
    <property type="molecule type" value="Genomic_DNA"/>
</dbReference>
<reference evidence="5 6" key="1">
    <citation type="submission" date="2022-10" db="EMBL/GenBank/DDBJ databases">
        <title>Luteolibacter flavescens strain MCCC 1K03193, whole genome shotgun sequencing project.</title>
        <authorList>
            <person name="Zhao G."/>
            <person name="Shen L."/>
        </authorList>
    </citation>
    <scope>NUCLEOTIDE SEQUENCE [LARGE SCALE GENOMIC DNA]</scope>
    <source>
        <strain evidence="5 6">MCCC 1K03193</strain>
    </source>
</reference>
<gene>
    <name evidence="5" type="ORF">OKA04_11130</name>
</gene>
<dbReference type="Pfam" id="PF15731">
    <property type="entry name" value="MqsA_antitoxin"/>
    <property type="match status" value="1"/>
</dbReference>
<evidence type="ECO:0000256" key="3">
    <source>
        <dbReference type="ARBA" id="ARBA00023163"/>
    </source>
</evidence>
<evidence type="ECO:0000256" key="1">
    <source>
        <dbReference type="ARBA" id="ARBA00023015"/>
    </source>
</evidence>
<evidence type="ECO:0000313" key="5">
    <source>
        <dbReference type="EMBL" id="MCW1885283.1"/>
    </source>
</evidence>
<keyword evidence="3" id="KW-0804">Transcription</keyword>
<dbReference type="RefSeq" id="WP_264501240.1">
    <property type="nucleotide sequence ID" value="NZ_JAPDDS010000005.1"/>
</dbReference>
<feature type="domain" description="HTH cro/C1-type" evidence="4">
    <location>
        <begin position="63"/>
        <end position="97"/>
    </location>
</feature>
<dbReference type="PANTHER" id="PTHR36511:SF4">
    <property type="entry name" value="ANTITOXIN MQSA"/>
    <property type="match status" value="1"/>
</dbReference>
<keyword evidence="6" id="KW-1185">Reference proteome</keyword>
<keyword evidence="2" id="KW-0238">DNA-binding</keyword>
<proteinExistence type="predicted"/>
<keyword evidence="1" id="KW-0805">Transcription regulation</keyword>
<name>A0ABT3FNY4_9BACT</name>
<evidence type="ECO:0000259" key="4">
    <source>
        <dbReference type="PROSITE" id="PS50943"/>
    </source>
</evidence>
<evidence type="ECO:0000313" key="6">
    <source>
        <dbReference type="Proteomes" id="UP001207930"/>
    </source>
</evidence>
<dbReference type="Gene3D" id="1.10.260.40">
    <property type="entry name" value="lambda repressor-like DNA-binding domains"/>
    <property type="match status" value="1"/>
</dbReference>
<comment type="caution">
    <text evidence="5">The sequence shown here is derived from an EMBL/GenBank/DDBJ whole genome shotgun (WGS) entry which is preliminary data.</text>
</comment>
<dbReference type="PROSITE" id="PS50943">
    <property type="entry name" value="HTH_CROC1"/>
    <property type="match status" value="1"/>
</dbReference>
<evidence type="ECO:0000256" key="2">
    <source>
        <dbReference type="ARBA" id="ARBA00023125"/>
    </source>
</evidence>
<dbReference type="InterPro" id="IPR010982">
    <property type="entry name" value="Lambda_DNA-bd_dom_sf"/>
</dbReference>
<sequence>MKKNEMKEVLQEVRSVERGEIAPARVREVKRLPDGTLQRVVIDPESYRLKQARAWKAKTEAAKIRHDLNLTQPDFAELLGVSVATVRKWERGTGQPSGAARTLLAVAKHHPEVIREVISAR</sequence>
<protein>
    <submittedName>
        <fullName evidence="5">Type II toxin-antitoxin system MqsA family antitoxin</fullName>
    </submittedName>
</protein>
<accession>A0ABT3FNY4</accession>
<dbReference type="InterPro" id="IPR052359">
    <property type="entry name" value="HTH-type_reg/antitoxin"/>
</dbReference>
<dbReference type="SMART" id="SM00530">
    <property type="entry name" value="HTH_XRE"/>
    <property type="match status" value="1"/>
</dbReference>
<dbReference type="PANTHER" id="PTHR36511">
    <property type="entry name" value="MERR FAMILY BACTERIAL REGULATORY PROTEIN"/>
    <property type="match status" value="1"/>
</dbReference>
<organism evidence="5 6">
    <name type="scientific">Luteolibacter flavescens</name>
    <dbReference type="NCBI Taxonomy" id="1859460"/>
    <lineage>
        <taxon>Bacteria</taxon>
        <taxon>Pseudomonadati</taxon>
        <taxon>Verrucomicrobiota</taxon>
        <taxon>Verrucomicrobiia</taxon>
        <taxon>Verrucomicrobiales</taxon>
        <taxon>Verrucomicrobiaceae</taxon>
        <taxon>Luteolibacter</taxon>
    </lineage>
</organism>
<dbReference type="CDD" id="cd00093">
    <property type="entry name" value="HTH_XRE"/>
    <property type="match status" value="1"/>
</dbReference>
<dbReference type="InterPro" id="IPR032758">
    <property type="entry name" value="MqsA/HigA-2"/>
</dbReference>
<dbReference type="SUPFAM" id="SSF47413">
    <property type="entry name" value="lambda repressor-like DNA-binding domains"/>
    <property type="match status" value="1"/>
</dbReference>
<dbReference type="InterPro" id="IPR001387">
    <property type="entry name" value="Cro/C1-type_HTH"/>
</dbReference>